<dbReference type="AlphaFoldDB" id="A0A6N8I023"/>
<proteinExistence type="predicted"/>
<dbReference type="OrthoDB" id="1864155at2"/>
<evidence type="ECO:0000313" key="4">
    <source>
        <dbReference type="Proteomes" id="UP000469440"/>
    </source>
</evidence>
<feature type="domain" description="Zinc-ribbon" evidence="2">
    <location>
        <begin position="2"/>
        <end position="21"/>
    </location>
</feature>
<dbReference type="EMBL" id="VWXL01000053">
    <property type="protein sequence ID" value="MVB11352.1"/>
    <property type="molecule type" value="Genomic_DNA"/>
</dbReference>
<reference evidence="3 4" key="1">
    <citation type="submission" date="2019-09" db="EMBL/GenBank/DDBJ databases">
        <title>Genome sequence of Clostridium sp. EA1.</title>
        <authorList>
            <person name="Poehlein A."/>
            <person name="Bengelsdorf F.R."/>
            <person name="Daniel R."/>
        </authorList>
    </citation>
    <scope>NUCLEOTIDE SEQUENCE [LARGE SCALE GENOMIC DNA]</scope>
    <source>
        <strain evidence="3 4">EA1</strain>
    </source>
</reference>
<dbReference type="Proteomes" id="UP000469440">
    <property type="component" value="Unassembled WGS sequence"/>
</dbReference>
<dbReference type="Pfam" id="PF13240">
    <property type="entry name" value="Zn_Ribbon_1"/>
    <property type="match status" value="1"/>
</dbReference>
<feature type="transmembrane region" description="Helical" evidence="1">
    <location>
        <begin position="130"/>
        <end position="151"/>
    </location>
</feature>
<evidence type="ECO:0000256" key="1">
    <source>
        <dbReference type="SAM" id="Phobius"/>
    </source>
</evidence>
<comment type="caution">
    <text evidence="3">The sequence shown here is derived from an EMBL/GenBank/DDBJ whole genome shotgun (WGS) entry which is preliminary data.</text>
</comment>
<keyword evidence="1" id="KW-0472">Membrane</keyword>
<sequence length="282" mass="31042">MFCRKCGKSIPEDSVFCPYCGETVKFEKPAAGKTDIVSYGHCERCGKPLQANDGTLCAECAAKMIEKYAPKEKTEPNERYPYGACGLCGEPLEADDELLICKKCKAAQDERDRTIKASNRERAETKKHGSAGGIAAILVLVFCAIGMIVYISRNSGSHPVKASTTISSNPGVVDSAIVQENTTESSSNSSTDDLSELKNQALTYAVAWADEHMADYGKISPGTNQSGIIDDGSFVLKYDFRAPNVYGADEKHMIVEVYQKKDDQWNMEAFRLDDDFLFDYRN</sequence>
<protein>
    <submittedName>
        <fullName evidence="3">Double zinc ribbon</fullName>
    </submittedName>
</protein>
<dbReference type="InterPro" id="IPR026870">
    <property type="entry name" value="Zinc_ribbon_dom"/>
</dbReference>
<keyword evidence="1" id="KW-1133">Transmembrane helix</keyword>
<dbReference type="RefSeq" id="WP_156990599.1">
    <property type="nucleotide sequence ID" value="NZ_VWXL01000053.1"/>
</dbReference>
<evidence type="ECO:0000313" key="3">
    <source>
        <dbReference type="EMBL" id="MVB11352.1"/>
    </source>
</evidence>
<evidence type="ECO:0000259" key="2">
    <source>
        <dbReference type="Pfam" id="PF13240"/>
    </source>
</evidence>
<organism evidence="3 4">
    <name type="scientific">Caproicibacter fermentans</name>
    <dbReference type="NCBI Taxonomy" id="2576756"/>
    <lineage>
        <taxon>Bacteria</taxon>
        <taxon>Bacillati</taxon>
        <taxon>Bacillota</taxon>
        <taxon>Clostridia</taxon>
        <taxon>Eubacteriales</taxon>
        <taxon>Acutalibacteraceae</taxon>
        <taxon>Caproicibacter</taxon>
    </lineage>
</organism>
<gene>
    <name evidence="3" type="ORF">CAFE_20660</name>
</gene>
<accession>A0A6N8I023</accession>
<keyword evidence="1" id="KW-0812">Transmembrane</keyword>
<keyword evidence="4" id="KW-1185">Reference proteome</keyword>
<name>A0A6N8I023_9FIRM</name>